<dbReference type="InterPro" id="IPR001878">
    <property type="entry name" value="Znf_CCHC"/>
</dbReference>
<protein>
    <submittedName>
        <fullName evidence="4">Gis2p</fullName>
    </submittedName>
</protein>
<evidence type="ECO:0000259" key="3">
    <source>
        <dbReference type="PROSITE" id="PS50158"/>
    </source>
</evidence>
<sequence length="303" mass="31293">MATDHIIYLLVIVGSIHPTCQLTAFLSCGSGQPPYPPLFSSAPDQHTNKFQAKDCPKSGNPVCYNCGHDGHLSKDCQEPEKEKSCYNCGKAGHLLRECKEEPRKAVVIVPGASSTETEASVSGSASTTSGSGAVSVSLPGTSSSNENPDAAASSLEDSESAAASSAGTAVPTGPATSSLVECYKCGKTGHIARNCNSRGFRKQCYSCGGFGHLSKDCRQGQKCYKCGEMGHVSKDCAHADQDKVCYVCKLPGHVASQCPQSTSNNTSSDVGSGADSEASQLANQEVTAPIISSSPAIVKAESA</sequence>
<feature type="domain" description="CCHC-type" evidence="3">
    <location>
        <begin position="85"/>
        <end position="100"/>
    </location>
</feature>
<dbReference type="GO" id="GO:0003676">
    <property type="term" value="F:nucleic acid binding"/>
    <property type="evidence" value="ECO:0007669"/>
    <property type="project" value="InterPro"/>
</dbReference>
<feature type="domain" description="CCHC-type" evidence="3">
    <location>
        <begin position="222"/>
        <end position="236"/>
    </location>
</feature>
<evidence type="ECO:0000256" key="2">
    <source>
        <dbReference type="SAM" id="MobiDB-lite"/>
    </source>
</evidence>
<evidence type="ECO:0000256" key="1">
    <source>
        <dbReference type="PROSITE-ProRule" id="PRU00047"/>
    </source>
</evidence>
<feature type="compositionally biased region" description="Low complexity" evidence="2">
    <location>
        <begin position="149"/>
        <end position="166"/>
    </location>
</feature>
<feature type="domain" description="CCHC-type" evidence="3">
    <location>
        <begin position="182"/>
        <end position="195"/>
    </location>
</feature>
<dbReference type="Gene3D" id="4.10.60.10">
    <property type="entry name" value="Zinc finger, CCHC-type"/>
    <property type="match status" value="4"/>
</dbReference>
<keyword evidence="1" id="KW-0863">Zinc-finger</keyword>
<feature type="domain" description="CCHC-type" evidence="3">
    <location>
        <begin position="63"/>
        <end position="78"/>
    </location>
</feature>
<organism evidence="4 5">
    <name type="scientific">Sugiyamaella lignohabitans</name>
    <dbReference type="NCBI Taxonomy" id="796027"/>
    <lineage>
        <taxon>Eukaryota</taxon>
        <taxon>Fungi</taxon>
        <taxon>Dikarya</taxon>
        <taxon>Ascomycota</taxon>
        <taxon>Saccharomycotina</taxon>
        <taxon>Dipodascomycetes</taxon>
        <taxon>Dipodascales</taxon>
        <taxon>Trichomonascaceae</taxon>
        <taxon>Sugiyamaella</taxon>
    </lineage>
</organism>
<dbReference type="Pfam" id="PF00098">
    <property type="entry name" value="zf-CCHC"/>
    <property type="match status" value="6"/>
</dbReference>
<dbReference type="AlphaFoldDB" id="A0A167DXD0"/>
<proteinExistence type="predicted"/>
<dbReference type="GeneID" id="30033528"/>
<evidence type="ECO:0000313" key="4">
    <source>
        <dbReference type="EMBL" id="ANB13408.1"/>
    </source>
</evidence>
<dbReference type="GO" id="GO:0008270">
    <property type="term" value="F:zinc ion binding"/>
    <property type="evidence" value="ECO:0007669"/>
    <property type="project" value="UniProtKB-KW"/>
</dbReference>
<keyword evidence="1" id="KW-0862">Zinc</keyword>
<feature type="compositionally biased region" description="Polar residues" evidence="2">
    <location>
        <begin position="257"/>
        <end position="270"/>
    </location>
</feature>
<feature type="region of interest" description="Disordered" evidence="2">
    <location>
        <begin position="257"/>
        <end position="287"/>
    </location>
</feature>
<gene>
    <name evidence="4" type="primary">GIS2</name>
    <name evidence="4" type="ORF">AWJ20_1698</name>
</gene>
<dbReference type="SUPFAM" id="SSF57756">
    <property type="entry name" value="Retrovirus zinc finger-like domains"/>
    <property type="match status" value="3"/>
</dbReference>
<dbReference type="RefSeq" id="XP_018735885.1">
    <property type="nucleotide sequence ID" value="XM_018878597.1"/>
</dbReference>
<dbReference type="PROSITE" id="PS50158">
    <property type="entry name" value="ZF_CCHC"/>
    <property type="match status" value="6"/>
</dbReference>
<dbReference type="Proteomes" id="UP000189580">
    <property type="component" value="Chromosome a"/>
</dbReference>
<dbReference type="SMART" id="SM00343">
    <property type="entry name" value="ZnF_C2HC"/>
    <property type="match status" value="6"/>
</dbReference>
<feature type="domain" description="CCHC-type" evidence="3">
    <location>
        <begin position="245"/>
        <end position="260"/>
    </location>
</feature>
<feature type="region of interest" description="Disordered" evidence="2">
    <location>
        <begin position="109"/>
        <end position="174"/>
    </location>
</feature>
<keyword evidence="5" id="KW-1185">Reference proteome</keyword>
<dbReference type="InterPro" id="IPR051714">
    <property type="entry name" value="Znf_CCHC_NABP"/>
</dbReference>
<feature type="domain" description="CCHC-type" evidence="3">
    <location>
        <begin position="204"/>
        <end position="219"/>
    </location>
</feature>
<reference evidence="4 5" key="1">
    <citation type="submission" date="2016-02" db="EMBL/GenBank/DDBJ databases">
        <title>Complete genome sequence and transcriptome regulation of the pentose utilising yeast Sugiyamaella lignohabitans.</title>
        <authorList>
            <person name="Bellasio M."/>
            <person name="Peymann A."/>
            <person name="Valli M."/>
            <person name="Sipitzky M."/>
            <person name="Graf A."/>
            <person name="Sauer M."/>
            <person name="Marx H."/>
            <person name="Mattanovich D."/>
        </authorList>
    </citation>
    <scope>NUCLEOTIDE SEQUENCE [LARGE SCALE GENOMIC DNA]</scope>
    <source>
        <strain evidence="4 5">CBS 10342</strain>
    </source>
</reference>
<keyword evidence="1" id="KW-0479">Metal-binding</keyword>
<feature type="compositionally biased region" description="Low complexity" evidence="2">
    <location>
        <begin position="111"/>
        <end position="137"/>
    </location>
</feature>
<dbReference type="PANTHER" id="PTHR23002">
    <property type="entry name" value="ZINC FINGER CCHC DOMAIN CONTAINING PROTEIN"/>
    <property type="match status" value="1"/>
</dbReference>
<name>A0A167DXD0_9ASCO</name>
<dbReference type="OrthoDB" id="3863715at2759"/>
<accession>A0A167DXD0</accession>
<dbReference type="KEGG" id="slb:AWJ20_1698"/>
<evidence type="ECO:0000313" key="5">
    <source>
        <dbReference type="Proteomes" id="UP000189580"/>
    </source>
</evidence>
<feature type="compositionally biased region" description="Polar residues" evidence="2">
    <location>
        <begin position="138"/>
        <end position="147"/>
    </location>
</feature>
<dbReference type="InterPro" id="IPR036875">
    <property type="entry name" value="Znf_CCHC_sf"/>
</dbReference>
<dbReference type="EMBL" id="CP014501">
    <property type="protein sequence ID" value="ANB13408.1"/>
    <property type="molecule type" value="Genomic_DNA"/>
</dbReference>
<feature type="compositionally biased region" description="Polar residues" evidence="2">
    <location>
        <begin position="277"/>
        <end position="287"/>
    </location>
</feature>